<evidence type="ECO:0000313" key="3">
    <source>
        <dbReference type="EMBL" id="HJC40821.1"/>
    </source>
</evidence>
<reference evidence="3" key="1">
    <citation type="journal article" date="2021" name="PeerJ">
        <title>Extensive microbial diversity within the chicken gut microbiome revealed by metagenomics and culture.</title>
        <authorList>
            <person name="Gilroy R."/>
            <person name="Ravi A."/>
            <person name="Getino M."/>
            <person name="Pursley I."/>
            <person name="Horton D.L."/>
            <person name="Alikhan N.F."/>
            <person name="Baker D."/>
            <person name="Gharbi K."/>
            <person name="Hall N."/>
            <person name="Watson M."/>
            <person name="Adriaenssens E.M."/>
            <person name="Foster-Nyarko E."/>
            <person name="Jarju S."/>
            <person name="Secka A."/>
            <person name="Antonio M."/>
            <person name="Oren A."/>
            <person name="Chaudhuri R.R."/>
            <person name="La Ragione R."/>
            <person name="Hildebrand F."/>
            <person name="Pallen M.J."/>
        </authorList>
    </citation>
    <scope>NUCLEOTIDE SEQUENCE</scope>
    <source>
        <strain evidence="3">CHK186-1790</strain>
    </source>
</reference>
<dbReference type="PROSITE" id="PS51782">
    <property type="entry name" value="LYSM"/>
    <property type="match status" value="1"/>
</dbReference>
<dbReference type="Proteomes" id="UP000823882">
    <property type="component" value="Unassembled WGS sequence"/>
</dbReference>
<evidence type="ECO:0000313" key="4">
    <source>
        <dbReference type="Proteomes" id="UP000823882"/>
    </source>
</evidence>
<dbReference type="AlphaFoldDB" id="A0A9D2NY41"/>
<evidence type="ECO:0000256" key="1">
    <source>
        <dbReference type="SAM" id="MobiDB-lite"/>
    </source>
</evidence>
<dbReference type="CDD" id="cd00118">
    <property type="entry name" value="LysM"/>
    <property type="match status" value="1"/>
</dbReference>
<organism evidence="3 4">
    <name type="scientific">Candidatus Intestinimonas pullistercoris</name>
    <dbReference type="NCBI Taxonomy" id="2838623"/>
    <lineage>
        <taxon>Bacteria</taxon>
        <taxon>Bacillati</taxon>
        <taxon>Bacillota</taxon>
        <taxon>Clostridia</taxon>
        <taxon>Eubacteriales</taxon>
        <taxon>Intestinimonas</taxon>
    </lineage>
</organism>
<feature type="region of interest" description="Disordered" evidence="1">
    <location>
        <begin position="114"/>
        <end position="143"/>
    </location>
</feature>
<dbReference type="Gene3D" id="3.10.350.10">
    <property type="entry name" value="LysM domain"/>
    <property type="match status" value="1"/>
</dbReference>
<dbReference type="SUPFAM" id="SSF54106">
    <property type="entry name" value="LysM domain"/>
    <property type="match status" value="1"/>
</dbReference>
<name>A0A9D2NY41_9FIRM</name>
<proteinExistence type="predicted"/>
<feature type="domain" description="LysM" evidence="2">
    <location>
        <begin position="149"/>
        <end position="194"/>
    </location>
</feature>
<dbReference type="SMART" id="SM00257">
    <property type="entry name" value="LysM"/>
    <property type="match status" value="1"/>
</dbReference>
<dbReference type="InterPro" id="IPR036779">
    <property type="entry name" value="LysM_dom_sf"/>
</dbReference>
<sequence>MRYKDYVWPHNPRTYTIDYQRNVAVQKVPFGRYHLQDLGLTRRVMRGEGEFVGEGAYDEFKRLASVFYLPGPGPLIHPVWQAAEVYFVDLSLRQEPRADYVAYSFTFWESSTETGTQAGTLPTSNAGSGAAGQGSGAGAAGNGGGGGAAYHTVEAGETLWGIARDYGLSLTALIEKNPQIKNPNLILVGEQVRVA</sequence>
<feature type="compositionally biased region" description="Gly residues" evidence="1">
    <location>
        <begin position="129"/>
        <end position="143"/>
    </location>
</feature>
<evidence type="ECO:0000259" key="2">
    <source>
        <dbReference type="PROSITE" id="PS51782"/>
    </source>
</evidence>
<comment type="caution">
    <text evidence="3">The sequence shown here is derived from an EMBL/GenBank/DDBJ whole genome shotgun (WGS) entry which is preliminary data.</text>
</comment>
<feature type="compositionally biased region" description="Polar residues" evidence="1">
    <location>
        <begin position="114"/>
        <end position="123"/>
    </location>
</feature>
<reference evidence="3" key="2">
    <citation type="submission" date="2021-04" db="EMBL/GenBank/DDBJ databases">
        <authorList>
            <person name="Gilroy R."/>
        </authorList>
    </citation>
    <scope>NUCLEOTIDE SEQUENCE</scope>
    <source>
        <strain evidence="3">CHK186-1790</strain>
    </source>
</reference>
<dbReference type="Pfam" id="PF01476">
    <property type="entry name" value="LysM"/>
    <property type="match status" value="1"/>
</dbReference>
<gene>
    <name evidence="3" type="ORF">H9701_04630</name>
</gene>
<dbReference type="EMBL" id="DWWJ01000086">
    <property type="protein sequence ID" value="HJC40821.1"/>
    <property type="molecule type" value="Genomic_DNA"/>
</dbReference>
<accession>A0A9D2NY41</accession>
<dbReference type="InterPro" id="IPR009826">
    <property type="entry name" value="DNA_circ_N"/>
</dbReference>
<dbReference type="InterPro" id="IPR018392">
    <property type="entry name" value="LysM"/>
</dbReference>
<dbReference type="Pfam" id="PF07157">
    <property type="entry name" value="DNA_circ_N"/>
    <property type="match status" value="1"/>
</dbReference>
<protein>
    <submittedName>
        <fullName evidence="3">LysM peptidoglycan-binding domain-containing protein</fullName>
    </submittedName>
</protein>